<reference evidence="2 3" key="1">
    <citation type="submission" date="2017-12" db="EMBL/GenBank/DDBJ databases">
        <title>Comparative genomics of Botrytis spp.</title>
        <authorList>
            <person name="Valero-Jimenez C.A."/>
            <person name="Tapia P."/>
            <person name="Veloso J."/>
            <person name="Silva-Moreno E."/>
            <person name="Staats M."/>
            <person name="Valdes J.H."/>
            <person name="Van Kan J.A.L."/>
        </authorList>
    </citation>
    <scope>NUCLEOTIDE SEQUENCE [LARGE SCALE GENOMIC DNA]</scope>
    <source>
        <strain evidence="2 3">MUCL435</strain>
    </source>
</reference>
<accession>A0A4S8QS13</accession>
<dbReference type="AlphaFoldDB" id="A0A4S8QS13"/>
<dbReference type="Pfam" id="PF06985">
    <property type="entry name" value="HET"/>
    <property type="match status" value="1"/>
</dbReference>
<feature type="domain" description="Heterokaryon incompatibility" evidence="1">
    <location>
        <begin position="221"/>
        <end position="376"/>
    </location>
</feature>
<dbReference type="PANTHER" id="PTHR33112">
    <property type="entry name" value="DOMAIN PROTEIN, PUTATIVE-RELATED"/>
    <property type="match status" value="1"/>
</dbReference>
<gene>
    <name evidence="2" type="ORF">BGAL_0371g00060</name>
</gene>
<proteinExistence type="predicted"/>
<dbReference type="InterPro" id="IPR010730">
    <property type="entry name" value="HET"/>
</dbReference>
<dbReference type="PANTHER" id="PTHR33112:SF14">
    <property type="entry name" value="HETEROKARYON INCOMPATIBILITY DOMAIN-CONTAINING PROTEIN"/>
    <property type="match status" value="1"/>
</dbReference>
<protein>
    <recommendedName>
        <fullName evidence="1">Heterokaryon incompatibility domain-containing protein</fullName>
    </recommendedName>
</protein>
<keyword evidence="3" id="KW-1185">Reference proteome</keyword>
<dbReference type="Proteomes" id="UP000308671">
    <property type="component" value="Unassembled WGS sequence"/>
</dbReference>
<dbReference type="OrthoDB" id="5135333at2759"/>
<name>A0A4S8QS13_9HELO</name>
<dbReference type="EMBL" id="PQXL01000371">
    <property type="protein sequence ID" value="THV46632.1"/>
    <property type="molecule type" value="Genomic_DNA"/>
</dbReference>
<sequence length="758" mass="86738">MPLCEYCSAIEFEMLRCPTIEELISLNDKSGIPDSYPFKSSSHKRDRPKFSLGFQYRVRQSSSECPFCSAICDVLSDQKDNRMRDLDSFECVASIEACARVVPVKAMAWGPECEFMHLYRIDLIWYPIGEGEKMDKPGLRTDTETFPWYFINDAFQTYDVEVRDNDAGIGNVNQKAAVFSGRLRPRIIDVRLPAQWLRECLDNHAECSSSKLPDQAHTRKYAALSYMWGGPQKTVLLKDNRKALQESGSLNGCVSKTVQDAIGFSQQLGIRHLWVDALCIIQNDDSDKAIQIGKMGSIYAHSKVTLIAASGRNSEAGLPGFQTPRTGKQKQIFISRVDTQFSMKLMRTLNPHNNGFPYSHQLDDAEWSRRGWTLQERALSRRSIIFTDQQLIWACKQCHRTEETYCETSLAHTSWFRLQETEYFLDTSLRSFFASDDVIEQTWYRFRLLVLDFTKRQLTNPGDAHDAIHAILEQVKQLTGDTFLWGLPTTNFEMGLCWEPGSLLGVRRRNDLTVLKTTSLNRRVPFPSWSWLGWHNAISIRKVNNAAYGYSMDPEIICYVLRNSPLRLVRVPRISSDVPGGQTRFHPLQSQQSSPNAISLKDIPKHYPDLGIDKLNDTPDDQLIFFWAEVAQFEVSEIMTMKYESSINTPWEPRYTYKRRNIRDINGNVVAQTAYCDFEEENTREDGISCTEEPEGGGGTYEFILIANNNPPDPGSKPSKIVLQVERKNGVMYRVNNAEIPEEVWKRSEARRMLVALG</sequence>
<evidence type="ECO:0000259" key="1">
    <source>
        <dbReference type="Pfam" id="PF06985"/>
    </source>
</evidence>
<organism evidence="2 3">
    <name type="scientific">Botrytis galanthina</name>
    <dbReference type="NCBI Taxonomy" id="278940"/>
    <lineage>
        <taxon>Eukaryota</taxon>
        <taxon>Fungi</taxon>
        <taxon>Dikarya</taxon>
        <taxon>Ascomycota</taxon>
        <taxon>Pezizomycotina</taxon>
        <taxon>Leotiomycetes</taxon>
        <taxon>Helotiales</taxon>
        <taxon>Sclerotiniaceae</taxon>
        <taxon>Botrytis</taxon>
    </lineage>
</organism>
<comment type="caution">
    <text evidence="2">The sequence shown here is derived from an EMBL/GenBank/DDBJ whole genome shotgun (WGS) entry which is preliminary data.</text>
</comment>
<evidence type="ECO:0000313" key="2">
    <source>
        <dbReference type="EMBL" id="THV46632.1"/>
    </source>
</evidence>
<evidence type="ECO:0000313" key="3">
    <source>
        <dbReference type="Proteomes" id="UP000308671"/>
    </source>
</evidence>